<dbReference type="InterPro" id="IPR055259">
    <property type="entry name" value="YkvP/CgeB_Glyco_trans-like"/>
</dbReference>
<protein>
    <submittedName>
        <fullName evidence="2">Glycosyl transferases group 1</fullName>
    </submittedName>
</protein>
<dbReference type="OrthoDB" id="9179708at2"/>
<evidence type="ECO:0000313" key="2">
    <source>
        <dbReference type="EMBL" id="SHN60615.1"/>
    </source>
</evidence>
<accession>A0A1M7SQ54</accession>
<keyword evidence="3" id="KW-1185">Reference proteome</keyword>
<dbReference type="EMBL" id="FRDI01000004">
    <property type="protein sequence ID" value="SHN60615.1"/>
    <property type="molecule type" value="Genomic_DNA"/>
</dbReference>
<dbReference type="GO" id="GO:0016740">
    <property type="term" value="F:transferase activity"/>
    <property type="evidence" value="ECO:0007669"/>
    <property type="project" value="UniProtKB-KW"/>
</dbReference>
<dbReference type="Pfam" id="PF13524">
    <property type="entry name" value="Glyco_trans_1_2"/>
    <property type="match status" value="1"/>
</dbReference>
<dbReference type="Proteomes" id="UP000186469">
    <property type="component" value="Unassembled WGS sequence"/>
</dbReference>
<evidence type="ECO:0000259" key="1">
    <source>
        <dbReference type="Pfam" id="PF13524"/>
    </source>
</evidence>
<sequence length="540" mass="62858">MPNNQRKIRLQVYSEIGLKQSLSSGEEAFILRSVSNNNTATKNINIPKAILILGLGDDPKYLETLLNKYHKQNIPIYYIENDDFLKQMSAEYLANIPSYLKRINKEDLEEILQHKTLIIQYQQADTLFPSFWWSIINKIEIYQDNASSFQKTTEKTLFLVSSEKNLLHFELTNAFQNAGFKIIHIEKDCTHLNLKTLIYQHKPSLYFSLNCEGFGTFGEKFFLLRELGVECASWFVDNPWNIITLLKSKFWQELYLFCTDNSLIPDLKKLGTKNITHLPLACDSDIFKAKSENQDSLFKFDKNKDSLKNSFKNHESRLIFVGNSAFPNKVGFFSGLKIPIEIEREAEQFYTNSQGERPDFFWWLKKLNIQLSLNNKNFRLAAFGADNSSALWRMNCINALSLYNPLVYGDSAWKNLLPPSVKVNPPVDYYSQLPTLYKKSMFTLNATSFLLPQGLNQRCFDVWSSGGFLITDYHKGMDIFPSDMVKRISFHKKNEILPLLDSFLENSKLYFELKDEWNALILKEHSYKQRIDCILKQIFD</sequence>
<dbReference type="STRING" id="1121455.SAMN02745728_01144"/>
<keyword evidence="2" id="KW-0808">Transferase</keyword>
<feature type="domain" description="Spore protein YkvP/CgeB glycosyl transferase-like" evidence="1">
    <location>
        <begin position="406"/>
        <end position="535"/>
    </location>
</feature>
<name>A0A1M7SQ54_9BACT</name>
<evidence type="ECO:0000313" key="3">
    <source>
        <dbReference type="Proteomes" id="UP000186469"/>
    </source>
</evidence>
<gene>
    <name evidence="2" type="ORF">SAMN02745728_01144</name>
</gene>
<dbReference type="RefSeq" id="WP_072696829.1">
    <property type="nucleotide sequence ID" value="NZ_FRDI01000004.1"/>
</dbReference>
<organism evidence="2 3">
    <name type="scientific">Desulfovibrio litoralis DSM 11393</name>
    <dbReference type="NCBI Taxonomy" id="1121455"/>
    <lineage>
        <taxon>Bacteria</taxon>
        <taxon>Pseudomonadati</taxon>
        <taxon>Thermodesulfobacteriota</taxon>
        <taxon>Desulfovibrionia</taxon>
        <taxon>Desulfovibrionales</taxon>
        <taxon>Desulfovibrionaceae</taxon>
        <taxon>Desulfovibrio</taxon>
    </lineage>
</organism>
<dbReference type="AlphaFoldDB" id="A0A1M7SQ54"/>
<reference evidence="2 3" key="1">
    <citation type="submission" date="2016-12" db="EMBL/GenBank/DDBJ databases">
        <authorList>
            <person name="Song W.-J."/>
            <person name="Kurnit D.M."/>
        </authorList>
    </citation>
    <scope>NUCLEOTIDE SEQUENCE [LARGE SCALE GENOMIC DNA]</scope>
    <source>
        <strain evidence="2 3">DSM 11393</strain>
    </source>
</reference>
<proteinExistence type="predicted"/>